<dbReference type="AlphaFoldDB" id="A0A9N9DP87"/>
<dbReference type="EMBL" id="CAJVPV010010144">
    <property type="protein sequence ID" value="CAG8648316.1"/>
    <property type="molecule type" value="Genomic_DNA"/>
</dbReference>
<name>A0A9N9DP87_9GLOM</name>
<sequence>MFVRKLQAICILLILVILVKPSTAGPIITKDTKNSTNIANTTAEIDTYHPSHLVWMIVRGYLDPLNWIRLHWLDENGQARWHDEFDPNTGSHVLNFTSPNWAAGYLIEAYAEGWGNKWSPKIFWWDGWVGGKYCNDNHFYLKNLAREYAFGHNWEVIWGRDCTFPFS</sequence>
<evidence type="ECO:0000313" key="3">
    <source>
        <dbReference type="Proteomes" id="UP000789342"/>
    </source>
</evidence>
<accession>A0A9N9DP87</accession>
<keyword evidence="3" id="KW-1185">Reference proteome</keyword>
<feature type="signal peptide" evidence="1">
    <location>
        <begin position="1"/>
        <end position="24"/>
    </location>
</feature>
<organism evidence="2 3">
    <name type="scientific">Acaulospora morrowiae</name>
    <dbReference type="NCBI Taxonomy" id="94023"/>
    <lineage>
        <taxon>Eukaryota</taxon>
        <taxon>Fungi</taxon>
        <taxon>Fungi incertae sedis</taxon>
        <taxon>Mucoromycota</taxon>
        <taxon>Glomeromycotina</taxon>
        <taxon>Glomeromycetes</taxon>
        <taxon>Diversisporales</taxon>
        <taxon>Acaulosporaceae</taxon>
        <taxon>Acaulospora</taxon>
    </lineage>
</organism>
<dbReference type="OrthoDB" id="2428437at2759"/>
<comment type="caution">
    <text evidence="2">The sequence shown here is derived from an EMBL/GenBank/DDBJ whole genome shotgun (WGS) entry which is preliminary data.</text>
</comment>
<keyword evidence="1" id="KW-0732">Signal</keyword>
<gene>
    <name evidence="2" type="ORF">AMORRO_LOCUS9838</name>
</gene>
<feature type="chain" id="PRO_5040514061" evidence="1">
    <location>
        <begin position="25"/>
        <end position="167"/>
    </location>
</feature>
<evidence type="ECO:0000313" key="2">
    <source>
        <dbReference type="EMBL" id="CAG8648316.1"/>
    </source>
</evidence>
<protein>
    <submittedName>
        <fullName evidence="2">3843_t:CDS:1</fullName>
    </submittedName>
</protein>
<dbReference type="Proteomes" id="UP000789342">
    <property type="component" value="Unassembled WGS sequence"/>
</dbReference>
<evidence type="ECO:0000256" key="1">
    <source>
        <dbReference type="SAM" id="SignalP"/>
    </source>
</evidence>
<proteinExistence type="predicted"/>
<reference evidence="2" key="1">
    <citation type="submission" date="2021-06" db="EMBL/GenBank/DDBJ databases">
        <authorList>
            <person name="Kallberg Y."/>
            <person name="Tangrot J."/>
            <person name="Rosling A."/>
        </authorList>
    </citation>
    <scope>NUCLEOTIDE SEQUENCE</scope>
    <source>
        <strain evidence="2">CL551</strain>
    </source>
</reference>